<name>A0A6A3T5M7_9STRA</name>
<evidence type="ECO:0000313" key="7">
    <source>
        <dbReference type="EMBL" id="KAE9124507.1"/>
    </source>
</evidence>
<evidence type="ECO:0000313" key="9">
    <source>
        <dbReference type="EMBL" id="KAE9245018.1"/>
    </source>
</evidence>
<dbReference type="OrthoDB" id="127907at2759"/>
<evidence type="ECO:0000256" key="1">
    <source>
        <dbReference type="ARBA" id="ARBA00004340"/>
    </source>
</evidence>
<dbReference type="EMBL" id="QXFW01001750">
    <property type="protein sequence ID" value="KAE8986288.1"/>
    <property type="molecule type" value="Genomic_DNA"/>
</dbReference>
<dbReference type="Proteomes" id="UP000440367">
    <property type="component" value="Unassembled WGS sequence"/>
</dbReference>
<dbReference type="GO" id="GO:0005576">
    <property type="term" value="C:extracellular region"/>
    <property type="evidence" value="ECO:0007669"/>
    <property type="project" value="UniProtKB-SubCell"/>
</dbReference>
<dbReference type="Proteomes" id="UP000433483">
    <property type="component" value="Unassembled WGS sequence"/>
</dbReference>
<evidence type="ECO:0000313" key="11">
    <source>
        <dbReference type="Proteomes" id="UP000440367"/>
    </source>
</evidence>
<feature type="domain" description="Crinkler effector protein N-terminal" evidence="4">
    <location>
        <begin position="3"/>
        <end position="120"/>
    </location>
</feature>
<evidence type="ECO:0000256" key="2">
    <source>
        <dbReference type="ARBA" id="ARBA00004613"/>
    </source>
</evidence>
<dbReference type="EMBL" id="QXGB01000407">
    <property type="protein sequence ID" value="KAE9216206.1"/>
    <property type="molecule type" value="Genomic_DNA"/>
</dbReference>
<evidence type="ECO:0000313" key="14">
    <source>
        <dbReference type="Proteomes" id="UP000488956"/>
    </source>
</evidence>
<protein>
    <recommendedName>
        <fullName evidence="4">Crinkler effector protein N-terminal domain-containing protein</fullName>
    </recommendedName>
</protein>
<dbReference type="Proteomes" id="UP000460718">
    <property type="component" value="Unassembled WGS sequence"/>
</dbReference>
<evidence type="ECO:0000313" key="13">
    <source>
        <dbReference type="Proteomes" id="UP000460718"/>
    </source>
</evidence>
<sequence>MASLSCAIAGVAEDAFSVDIDERLSVDHLKEAIKKEKMFRFPANEMRLFLAKQDGNWMNGEGVVAVKLEKAAGGAVPVLVDGHGNRYDFVKMDPTRWIKNSKYFGANFQPGKGQIHVLVVIDWENLSVENTQERTY</sequence>
<dbReference type="EMBL" id="QXGD01000277">
    <property type="protein sequence ID" value="KAE9245018.1"/>
    <property type="molecule type" value="Genomic_DNA"/>
</dbReference>
<dbReference type="EMBL" id="QXFX01001323">
    <property type="protein sequence ID" value="KAE9092301.1"/>
    <property type="molecule type" value="Genomic_DNA"/>
</dbReference>
<evidence type="ECO:0000313" key="12">
    <source>
        <dbReference type="Proteomes" id="UP000440732"/>
    </source>
</evidence>
<dbReference type="Proteomes" id="UP000488956">
    <property type="component" value="Unassembled WGS sequence"/>
</dbReference>
<evidence type="ECO:0000313" key="5">
    <source>
        <dbReference type="EMBL" id="KAE8986288.1"/>
    </source>
</evidence>
<evidence type="ECO:0000256" key="3">
    <source>
        <dbReference type="ARBA" id="ARBA00022525"/>
    </source>
</evidence>
<evidence type="ECO:0000313" key="6">
    <source>
        <dbReference type="EMBL" id="KAE9092301.1"/>
    </source>
</evidence>
<accession>A0A6A3T5M7</accession>
<proteinExistence type="predicted"/>
<evidence type="ECO:0000259" key="4">
    <source>
        <dbReference type="Pfam" id="PF20147"/>
    </source>
</evidence>
<dbReference type="Proteomes" id="UP000440732">
    <property type="component" value="Unassembled WGS sequence"/>
</dbReference>
<dbReference type="InterPro" id="IPR045379">
    <property type="entry name" value="Crinkler_N"/>
</dbReference>
<organism evidence="7 12">
    <name type="scientific">Phytophthora fragariae</name>
    <dbReference type="NCBI Taxonomy" id="53985"/>
    <lineage>
        <taxon>Eukaryota</taxon>
        <taxon>Sar</taxon>
        <taxon>Stramenopiles</taxon>
        <taxon>Oomycota</taxon>
        <taxon>Peronosporomycetes</taxon>
        <taxon>Peronosporales</taxon>
        <taxon>Peronosporaceae</taxon>
        <taxon>Phytophthora</taxon>
    </lineage>
</organism>
<evidence type="ECO:0000313" key="8">
    <source>
        <dbReference type="EMBL" id="KAE9216206.1"/>
    </source>
</evidence>
<dbReference type="GO" id="GO:0043657">
    <property type="term" value="C:host cell"/>
    <property type="evidence" value="ECO:0007669"/>
    <property type="project" value="UniProtKB-SubCell"/>
</dbReference>
<dbReference type="EMBL" id="QXGA01001246">
    <property type="protein sequence ID" value="KAE9124507.1"/>
    <property type="molecule type" value="Genomic_DNA"/>
</dbReference>
<reference evidence="10 11" key="1">
    <citation type="submission" date="2018-08" db="EMBL/GenBank/DDBJ databases">
        <title>Genomic investigation of the strawberry pathogen Phytophthora fragariae indicates pathogenicity is determined by transcriptional variation in three key races.</title>
        <authorList>
            <person name="Adams T.M."/>
            <person name="Armitage A.D."/>
            <person name="Sobczyk M.K."/>
            <person name="Bates H.J."/>
            <person name="Dunwell J.M."/>
            <person name="Nellist C.F."/>
            <person name="Harrison R.J."/>
        </authorList>
    </citation>
    <scope>NUCLEOTIDE SEQUENCE [LARGE SCALE GENOMIC DNA]</scope>
    <source>
        <strain evidence="9 11">BC-1</strain>
        <strain evidence="8 10">NOV-27</strain>
        <strain evidence="7 12">NOV-5</strain>
        <strain evidence="6 14">ONT-3</strain>
        <strain evidence="5 13">SCRP245</strain>
    </source>
</reference>
<dbReference type="Pfam" id="PF20147">
    <property type="entry name" value="Crinkler"/>
    <property type="match status" value="1"/>
</dbReference>
<keyword evidence="10" id="KW-1185">Reference proteome</keyword>
<dbReference type="AlphaFoldDB" id="A0A6A3T5M7"/>
<comment type="caution">
    <text evidence="7">The sequence shown here is derived from an EMBL/GenBank/DDBJ whole genome shotgun (WGS) entry which is preliminary data.</text>
</comment>
<gene>
    <name evidence="9" type="ORF">PF002_g7463</name>
    <name evidence="8" type="ORF">PF005_g9153</name>
    <name evidence="7" type="ORF">PF006_g17177</name>
    <name evidence="6" type="ORF">PF010_g17860</name>
    <name evidence="5" type="ORF">PF011_g20049</name>
</gene>
<comment type="subcellular location">
    <subcellularLocation>
        <location evidence="1">Host cell</location>
    </subcellularLocation>
    <subcellularLocation>
        <location evidence="2">Secreted</location>
    </subcellularLocation>
</comment>
<keyword evidence="3" id="KW-0964">Secreted</keyword>
<evidence type="ECO:0000313" key="10">
    <source>
        <dbReference type="Proteomes" id="UP000433483"/>
    </source>
</evidence>